<proteinExistence type="predicted"/>
<dbReference type="Proteomes" id="UP000243975">
    <property type="component" value="Unassembled WGS sequence"/>
</dbReference>
<comment type="caution">
    <text evidence="1">The sequence shown here is derived from an EMBL/GenBank/DDBJ whole genome shotgun (WGS) entry which is preliminary data.</text>
</comment>
<sequence length="71" mass="7744">MAAESSKSSTSSADPYIGSLISLNSKSKIRYDMRAFCTTSTPKNHPLDCATTLLEQQSHSLVLTLIVHDED</sequence>
<gene>
    <name evidence="1" type="ORF">Ccrd_018724</name>
</gene>
<protein>
    <submittedName>
        <fullName evidence="1">Uncharacterized protein</fullName>
    </submittedName>
</protein>
<keyword evidence="2" id="KW-1185">Reference proteome</keyword>
<reference evidence="1 2" key="1">
    <citation type="journal article" date="2016" name="Sci. Rep.">
        <title>The genome sequence of the outbreeding globe artichoke constructed de novo incorporating a phase-aware low-pass sequencing strategy of F1 progeny.</title>
        <authorList>
            <person name="Scaglione D."/>
            <person name="Reyes-Chin-Wo S."/>
            <person name="Acquadro A."/>
            <person name="Froenicke L."/>
            <person name="Portis E."/>
            <person name="Beitel C."/>
            <person name="Tirone M."/>
            <person name="Mauro R."/>
            <person name="Lo Monaco A."/>
            <person name="Mauromicale G."/>
            <person name="Faccioli P."/>
            <person name="Cattivelli L."/>
            <person name="Rieseberg L."/>
            <person name="Michelmore R."/>
            <person name="Lanteri S."/>
        </authorList>
    </citation>
    <scope>NUCLEOTIDE SEQUENCE [LARGE SCALE GENOMIC DNA]</scope>
    <source>
        <strain evidence="1">2C</strain>
    </source>
</reference>
<dbReference type="EMBL" id="LEKV01002600">
    <property type="protein sequence ID" value="KVI02985.1"/>
    <property type="molecule type" value="Genomic_DNA"/>
</dbReference>
<name>A0A118K1N1_CYNCS</name>
<dbReference type="Gramene" id="KVI02985">
    <property type="protein sequence ID" value="KVI02985"/>
    <property type="gene ID" value="Ccrd_018724"/>
</dbReference>
<evidence type="ECO:0000313" key="1">
    <source>
        <dbReference type="EMBL" id="KVI02985.1"/>
    </source>
</evidence>
<organism evidence="1 2">
    <name type="scientific">Cynara cardunculus var. scolymus</name>
    <name type="common">Globe artichoke</name>
    <name type="synonym">Cynara scolymus</name>
    <dbReference type="NCBI Taxonomy" id="59895"/>
    <lineage>
        <taxon>Eukaryota</taxon>
        <taxon>Viridiplantae</taxon>
        <taxon>Streptophyta</taxon>
        <taxon>Embryophyta</taxon>
        <taxon>Tracheophyta</taxon>
        <taxon>Spermatophyta</taxon>
        <taxon>Magnoliopsida</taxon>
        <taxon>eudicotyledons</taxon>
        <taxon>Gunneridae</taxon>
        <taxon>Pentapetalae</taxon>
        <taxon>asterids</taxon>
        <taxon>campanulids</taxon>
        <taxon>Asterales</taxon>
        <taxon>Asteraceae</taxon>
        <taxon>Carduoideae</taxon>
        <taxon>Cardueae</taxon>
        <taxon>Carduinae</taxon>
        <taxon>Cynara</taxon>
    </lineage>
</organism>
<accession>A0A118K1N1</accession>
<dbReference type="AlphaFoldDB" id="A0A118K1N1"/>
<evidence type="ECO:0000313" key="2">
    <source>
        <dbReference type="Proteomes" id="UP000243975"/>
    </source>
</evidence>